<dbReference type="SUPFAM" id="SSF53448">
    <property type="entry name" value="Nucleotide-diphospho-sugar transferases"/>
    <property type="match status" value="1"/>
</dbReference>
<dbReference type="PANTHER" id="PTHR43630">
    <property type="entry name" value="POLY-BETA-1,6-N-ACETYL-D-GLUCOSAMINE SYNTHASE"/>
    <property type="match status" value="1"/>
</dbReference>
<feature type="domain" description="Glycosyltransferase 2-like" evidence="1">
    <location>
        <begin position="11"/>
        <end position="131"/>
    </location>
</feature>
<reference evidence="2 3" key="1">
    <citation type="journal article" date="2015" name="Nature">
        <title>rRNA introns, odd ribosomes, and small enigmatic genomes across a large radiation of phyla.</title>
        <authorList>
            <person name="Brown C.T."/>
            <person name="Hug L.A."/>
            <person name="Thomas B.C."/>
            <person name="Sharon I."/>
            <person name="Castelle C.J."/>
            <person name="Singh A."/>
            <person name="Wilkins M.J."/>
            <person name="Williams K.H."/>
            <person name="Banfield J.F."/>
        </authorList>
    </citation>
    <scope>NUCLEOTIDE SEQUENCE [LARGE SCALE GENOMIC DNA]</scope>
</reference>
<dbReference type="EMBL" id="LBOG01000008">
    <property type="protein sequence ID" value="KKP29764.1"/>
    <property type="molecule type" value="Genomic_DNA"/>
</dbReference>
<gene>
    <name evidence="2" type="ORF">UR19_C0008G0006</name>
</gene>
<protein>
    <submittedName>
        <fullName evidence="2">Glycosyl transferase family 2</fullName>
    </submittedName>
</protein>
<dbReference type="PANTHER" id="PTHR43630:SF2">
    <property type="entry name" value="GLYCOSYLTRANSFERASE"/>
    <property type="match status" value="1"/>
</dbReference>
<evidence type="ECO:0000313" key="3">
    <source>
        <dbReference type="Proteomes" id="UP000034934"/>
    </source>
</evidence>
<keyword evidence="2" id="KW-0808">Transferase</keyword>
<dbReference type="AlphaFoldDB" id="A0A0F9YDP1"/>
<dbReference type="InterPro" id="IPR001173">
    <property type="entry name" value="Glyco_trans_2-like"/>
</dbReference>
<proteinExistence type="predicted"/>
<evidence type="ECO:0000259" key="1">
    <source>
        <dbReference type="Pfam" id="PF00535"/>
    </source>
</evidence>
<dbReference type="Gene3D" id="3.90.550.10">
    <property type="entry name" value="Spore Coat Polysaccharide Biosynthesis Protein SpsA, Chain A"/>
    <property type="match status" value="1"/>
</dbReference>
<evidence type="ECO:0000313" key="2">
    <source>
        <dbReference type="EMBL" id="KKP29764.1"/>
    </source>
</evidence>
<comment type="caution">
    <text evidence="2">The sequence shown here is derived from an EMBL/GenBank/DDBJ whole genome shotgun (WGS) entry which is preliminary data.</text>
</comment>
<name>A0A0F9YDP1_9BACT</name>
<accession>A0A0F9YDP1</accession>
<dbReference type="GO" id="GO:0016740">
    <property type="term" value="F:transferase activity"/>
    <property type="evidence" value="ECO:0007669"/>
    <property type="project" value="UniProtKB-KW"/>
</dbReference>
<dbReference type="InterPro" id="IPR029044">
    <property type="entry name" value="Nucleotide-diphossugar_trans"/>
</dbReference>
<sequence>MKFSKNNPLVSVIIPTKNNIRTIQRCLQSVKDQSYINIELIVVDNHSTDGTLEIATKFTDKVYTKGPERSAQRNFGASKAKGKYLLIHDSDIYFHRKTVEECVKLCEKQQADAVIIPEKSIGEGYWAKVKSLERDLYAGNDYIEAPRFFSTNIYKGIGGYNETLTGPEDWDLMIRIRENSFKILRAKNIIFHDEGVVKIFGSSIKKRYYIKSFDEYKKMHPTWYKKQVNIFVRYPANRMMHFFIRYPIKTVSMIIMKGIEYLSTKIK</sequence>
<organism evidence="2 3">
    <name type="scientific">Candidatus Nomurabacteria bacterium GW2011_GWF1_31_48</name>
    <dbReference type="NCBI Taxonomy" id="1618767"/>
    <lineage>
        <taxon>Bacteria</taxon>
        <taxon>Candidatus Nomuraibacteriota</taxon>
    </lineage>
</organism>
<dbReference type="Proteomes" id="UP000034934">
    <property type="component" value="Unassembled WGS sequence"/>
</dbReference>
<dbReference type="Pfam" id="PF00535">
    <property type="entry name" value="Glycos_transf_2"/>
    <property type="match status" value="1"/>
</dbReference>